<gene>
    <name evidence="2" type="ORF">HPB51_011283</name>
</gene>
<sequence>MGIAAVSSHAVSKKHLTAVSIVQSASQTNIRAFFGAGPNLPCSMTATTTSECVSTVPSTSAESVPAKPVAVAPDGKASLNGFLVKKCVTKAEVVWCLNTIATHGSFRSAAASAALFPIMFPTWDVAKKLQLGLQEERASRSYVQVCSNSTAQVRLRKFDRARERLEKLWVELCASSHEELLLFVKIVLCLSHGNSSVERGFSVNKECLVENVKEESLVAQRLVYDEVSAAGGVAEVDVTDKMIDMVRSSNIKWKEDLERKKKERLDVLDAERKKKRTAALVKELESKKQKLMEDAQLQVSMLQQEIESLKQ</sequence>
<proteinExistence type="predicted"/>
<accession>A0A9J6DMG3</accession>
<keyword evidence="1" id="KW-0175">Coiled coil</keyword>
<protein>
    <submittedName>
        <fullName evidence="2">Uncharacterized protein</fullName>
    </submittedName>
</protein>
<reference evidence="2" key="2">
    <citation type="submission" date="2021-09" db="EMBL/GenBank/DDBJ databases">
        <authorList>
            <person name="Jia N."/>
            <person name="Wang J."/>
            <person name="Shi W."/>
            <person name="Du L."/>
            <person name="Sun Y."/>
            <person name="Zhan W."/>
            <person name="Jiang J."/>
            <person name="Wang Q."/>
            <person name="Zhang B."/>
            <person name="Ji P."/>
            <person name="Sakyi L.B."/>
            <person name="Cui X."/>
            <person name="Yuan T."/>
            <person name="Jiang B."/>
            <person name="Yang W."/>
            <person name="Lam T.T.-Y."/>
            <person name="Chang Q."/>
            <person name="Ding S."/>
            <person name="Wang X."/>
            <person name="Zhu J."/>
            <person name="Ruan X."/>
            <person name="Zhao L."/>
            <person name="Wei J."/>
            <person name="Que T."/>
            <person name="Du C."/>
            <person name="Cheng J."/>
            <person name="Dai P."/>
            <person name="Han X."/>
            <person name="Huang E."/>
            <person name="Gao Y."/>
            <person name="Liu J."/>
            <person name="Shao H."/>
            <person name="Ye R."/>
            <person name="Li L."/>
            <person name="Wei W."/>
            <person name="Wang X."/>
            <person name="Wang C."/>
            <person name="Huo Q."/>
            <person name="Li W."/>
            <person name="Guo W."/>
            <person name="Chen H."/>
            <person name="Chen S."/>
            <person name="Zhou L."/>
            <person name="Zhou L."/>
            <person name="Ni X."/>
            <person name="Tian J."/>
            <person name="Zhou Y."/>
            <person name="Sheng Y."/>
            <person name="Liu T."/>
            <person name="Pan Y."/>
            <person name="Xia L."/>
            <person name="Li J."/>
            <person name="Zhao F."/>
            <person name="Cao W."/>
        </authorList>
    </citation>
    <scope>NUCLEOTIDE SEQUENCE</scope>
    <source>
        <strain evidence="2">Rmic-2018</strain>
        <tissue evidence="2">Larvae</tissue>
    </source>
</reference>
<name>A0A9J6DMG3_RHIMP</name>
<comment type="caution">
    <text evidence="2">The sequence shown here is derived from an EMBL/GenBank/DDBJ whole genome shotgun (WGS) entry which is preliminary data.</text>
</comment>
<keyword evidence="3" id="KW-1185">Reference proteome</keyword>
<feature type="coiled-coil region" evidence="1">
    <location>
        <begin position="254"/>
        <end position="294"/>
    </location>
</feature>
<evidence type="ECO:0000313" key="3">
    <source>
        <dbReference type="Proteomes" id="UP000821866"/>
    </source>
</evidence>
<evidence type="ECO:0000313" key="2">
    <source>
        <dbReference type="EMBL" id="KAH8023169.1"/>
    </source>
</evidence>
<dbReference type="Proteomes" id="UP000821866">
    <property type="component" value="Chromosome 6"/>
</dbReference>
<evidence type="ECO:0000256" key="1">
    <source>
        <dbReference type="SAM" id="Coils"/>
    </source>
</evidence>
<reference evidence="2" key="1">
    <citation type="journal article" date="2020" name="Cell">
        <title>Large-Scale Comparative Analyses of Tick Genomes Elucidate Their Genetic Diversity and Vector Capacities.</title>
        <authorList>
            <consortium name="Tick Genome and Microbiome Consortium (TIGMIC)"/>
            <person name="Jia N."/>
            <person name="Wang J."/>
            <person name="Shi W."/>
            <person name="Du L."/>
            <person name="Sun Y."/>
            <person name="Zhan W."/>
            <person name="Jiang J.F."/>
            <person name="Wang Q."/>
            <person name="Zhang B."/>
            <person name="Ji P."/>
            <person name="Bell-Sakyi L."/>
            <person name="Cui X.M."/>
            <person name="Yuan T.T."/>
            <person name="Jiang B.G."/>
            <person name="Yang W.F."/>
            <person name="Lam T.T."/>
            <person name="Chang Q.C."/>
            <person name="Ding S.J."/>
            <person name="Wang X.J."/>
            <person name="Zhu J.G."/>
            <person name="Ruan X.D."/>
            <person name="Zhao L."/>
            <person name="Wei J.T."/>
            <person name="Ye R.Z."/>
            <person name="Que T.C."/>
            <person name="Du C.H."/>
            <person name="Zhou Y.H."/>
            <person name="Cheng J.X."/>
            <person name="Dai P.F."/>
            <person name="Guo W.B."/>
            <person name="Han X.H."/>
            <person name="Huang E.J."/>
            <person name="Li L.F."/>
            <person name="Wei W."/>
            <person name="Gao Y.C."/>
            <person name="Liu J.Z."/>
            <person name="Shao H.Z."/>
            <person name="Wang X."/>
            <person name="Wang C.C."/>
            <person name="Yang T.C."/>
            <person name="Huo Q.B."/>
            <person name="Li W."/>
            <person name="Chen H.Y."/>
            <person name="Chen S.E."/>
            <person name="Zhou L.G."/>
            <person name="Ni X.B."/>
            <person name="Tian J.H."/>
            <person name="Sheng Y."/>
            <person name="Liu T."/>
            <person name="Pan Y.S."/>
            <person name="Xia L.Y."/>
            <person name="Li J."/>
            <person name="Zhao F."/>
            <person name="Cao W.C."/>
        </authorList>
    </citation>
    <scope>NUCLEOTIDE SEQUENCE</scope>
    <source>
        <strain evidence="2">Rmic-2018</strain>
    </source>
</reference>
<dbReference type="AlphaFoldDB" id="A0A9J6DMG3"/>
<organism evidence="2 3">
    <name type="scientific">Rhipicephalus microplus</name>
    <name type="common">Cattle tick</name>
    <name type="synonym">Boophilus microplus</name>
    <dbReference type="NCBI Taxonomy" id="6941"/>
    <lineage>
        <taxon>Eukaryota</taxon>
        <taxon>Metazoa</taxon>
        <taxon>Ecdysozoa</taxon>
        <taxon>Arthropoda</taxon>
        <taxon>Chelicerata</taxon>
        <taxon>Arachnida</taxon>
        <taxon>Acari</taxon>
        <taxon>Parasitiformes</taxon>
        <taxon>Ixodida</taxon>
        <taxon>Ixodoidea</taxon>
        <taxon>Ixodidae</taxon>
        <taxon>Rhipicephalinae</taxon>
        <taxon>Rhipicephalus</taxon>
        <taxon>Boophilus</taxon>
    </lineage>
</organism>
<dbReference type="EMBL" id="JABSTU010000008">
    <property type="protein sequence ID" value="KAH8023169.1"/>
    <property type="molecule type" value="Genomic_DNA"/>
</dbReference>